<dbReference type="AlphaFoldDB" id="A0A5C6DL36"/>
<dbReference type="PROSITE" id="PS50005">
    <property type="entry name" value="TPR"/>
    <property type="match status" value="1"/>
</dbReference>
<sequence>MGSLDKIHYGYVDGIFDKIHYGYVDGIFDKIHYGCVDRIFDKIHYGYVDGIFDKIHYGYVDWIFNKIHYGYVDGIFDKIHYGYVDGIFDKIHYGYVQEITNTGVHAFYSHRLTMASTPTATSCSSNRLTLITSVLLTSLLLFGTLVFSGCGKNEDIIGQIEADRQARLQSQSKQDHLGQVHRMLTRLIELNPDEASRQITYHLNRWLEQNPLPEFDRSSSGKPAILKTVNEYITPDEIDRVLFNKRFIRSDVDHLRDAYLFRTILQWIDRPSSDDPLLADWLADQTETLGEANATRLRTATRLFDWTIRNIALEPAFASADGRISAPTFPLGMVFQGPGYRQTDFQTVWRGIGDGLQRAGVFTQLCNQAGIVSAVLSLQIADTGELRPWAVGVLIGEDVYLFEPNLGIFVPGPDQIGIATLAQARSDASVMRRLNIPGFFDYPLSKQDVQQNTAMLNITPVALSPRMKLLQSRLAGERRMNLFTDVDAASKQLDAAVGIAGVRLWPVPILADVYQEALAKAAERDPMLSVWRDSSWAILESEADSSKEFALARWRHLHGQFDNDESKDMKGARPLYLAQRAPEFEIEDLRIDVDLQKQYGVRRQLGVAPEVYDAQLQFAQQMMQFGKRTATYWVSLIQYDDARYDNAVTWLRKRVLDEGQLSHWVPSAQYNLGRSLEQLGDEEEAIELYKTSGNLQEHGNRIRARLLSRSP</sequence>
<reference evidence="2 3" key="1">
    <citation type="submission" date="2019-02" db="EMBL/GenBank/DDBJ databases">
        <title>Deep-cultivation of Planctomycetes and their phenomic and genomic characterization uncovers novel biology.</title>
        <authorList>
            <person name="Wiegand S."/>
            <person name="Jogler M."/>
            <person name="Boedeker C."/>
            <person name="Pinto D."/>
            <person name="Vollmers J."/>
            <person name="Rivas-Marin E."/>
            <person name="Kohn T."/>
            <person name="Peeters S.H."/>
            <person name="Heuer A."/>
            <person name="Rast P."/>
            <person name="Oberbeckmann S."/>
            <person name="Bunk B."/>
            <person name="Jeske O."/>
            <person name="Meyerdierks A."/>
            <person name="Storesund J.E."/>
            <person name="Kallscheuer N."/>
            <person name="Luecker S."/>
            <person name="Lage O.M."/>
            <person name="Pohl T."/>
            <person name="Merkel B.J."/>
            <person name="Hornburger P."/>
            <person name="Mueller R.-W."/>
            <person name="Bruemmer F."/>
            <person name="Labrenz M."/>
            <person name="Spormann A.M."/>
            <person name="Op Den Camp H."/>
            <person name="Overmann J."/>
            <person name="Amann R."/>
            <person name="Jetten M.S.M."/>
            <person name="Mascher T."/>
            <person name="Medema M.H."/>
            <person name="Devos D.P."/>
            <person name="Kaster A.-K."/>
            <person name="Ovreas L."/>
            <person name="Rohde M."/>
            <person name="Galperin M.Y."/>
            <person name="Jogler C."/>
        </authorList>
    </citation>
    <scope>NUCLEOTIDE SEQUENCE [LARGE SCALE GENOMIC DNA]</scope>
    <source>
        <strain evidence="2 3">Q31b</strain>
    </source>
</reference>
<accession>A0A5C6DL36</accession>
<dbReference type="EMBL" id="SJPY01000007">
    <property type="protein sequence ID" value="TWU37580.1"/>
    <property type="molecule type" value="Genomic_DNA"/>
</dbReference>
<evidence type="ECO:0000313" key="3">
    <source>
        <dbReference type="Proteomes" id="UP000315471"/>
    </source>
</evidence>
<dbReference type="SUPFAM" id="SSF81901">
    <property type="entry name" value="HCP-like"/>
    <property type="match status" value="1"/>
</dbReference>
<comment type="caution">
    <text evidence="2">The sequence shown here is derived from an EMBL/GenBank/DDBJ whole genome shotgun (WGS) entry which is preliminary data.</text>
</comment>
<keyword evidence="1" id="KW-0802">TPR repeat</keyword>
<gene>
    <name evidence="2" type="ORF">Q31b_43680</name>
</gene>
<dbReference type="InterPro" id="IPR011990">
    <property type="entry name" value="TPR-like_helical_dom_sf"/>
</dbReference>
<dbReference type="Proteomes" id="UP000315471">
    <property type="component" value="Unassembled WGS sequence"/>
</dbReference>
<name>A0A5C6DL36_9BACT</name>
<dbReference type="Gene3D" id="1.25.40.10">
    <property type="entry name" value="Tetratricopeptide repeat domain"/>
    <property type="match status" value="1"/>
</dbReference>
<evidence type="ECO:0000313" key="2">
    <source>
        <dbReference type="EMBL" id="TWU37580.1"/>
    </source>
</evidence>
<organism evidence="2 3">
    <name type="scientific">Novipirellula aureliae</name>
    <dbReference type="NCBI Taxonomy" id="2527966"/>
    <lineage>
        <taxon>Bacteria</taxon>
        <taxon>Pseudomonadati</taxon>
        <taxon>Planctomycetota</taxon>
        <taxon>Planctomycetia</taxon>
        <taxon>Pirellulales</taxon>
        <taxon>Pirellulaceae</taxon>
        <taxon>Novipirellula</taxon>
    </lineage>
</organism>
<keyword evidence="3" id="KW-1185">Reference proteome</keyword>
<dbReference type="OrthoDB" id="212511at2"/>
<feature type="repeat" description="TPR" evidence="1">
    <location>
        <begin position="666"/>
        <end position="699"/>
    </location>
</feature>
<protein>
    <submittedName>
        <fullName evidence="2">Uncharacterized protein</fullName>
    </submittedName>
</protein>
<dbReference type="InterPro" id="IPR019734">
    <property type="entry name" value="TPR_rpt"/>
</dbReference>
<evidence type="ECO:0000256" key="1">
    <source>
        <dbReference type="PROSITE-ProRule" id="PRU00339"/>
    </source>
</evidence>
<dbReference type="RefSeq" id="WP_146601558.1">
    <property type="nucleotide sequence ID" value="NZ_SJPY01000007.1"/>
</dbReference>
<proteinExistence type="predicted"/>